<evidence type="ECO:0000256" key="7">
    <source>
        <dbReference type="ARBA" id="ARBA00043224"/>
    </source>
</evidence>
<keyword evidence="3" id="KW-0479">Metal-binding</keyword>
<keyword evidence="10" id="KW-1185">Reference proteome</keyword>
<dbReference type="SUPFAM" id="SSF52499">
    <property type="entry name" value="Isochorismatase-like hydrolases"/>
    <property type="match status" value="1"/>
</dbReference>
<dbReference type="InterPro" id="IPR036380">
    <property type="entry name" value="Isochorismatase-like_sf"/>
</dbReference>
<evidence type="ECO:0000259" key="8">
    <source>
        <dbReference type="Pfam" id="PF00857"/>
    </source>
</evidence>
<sequence>MVTALLIVDAQLDFTEGGALGVDGATAAFRRTAEMLAQAQGEGRLLQEYPLIVTTQDWHVDPGSHWSEHPDYLASWPVHCRAGSPGAELNPIISAALRTVPPERLVRITKGEHEAAYSGFEGHDASGTPLAELLHGRGITAVDVCGIATDHCVRATALDAVSAGFSVRLLSDQVAAVDPGRGQSTIQELREAGALIV</sequence>
<keyword evidence="2" id="KW-0662">Pyridine nucleotide biosynthesis</keyword>
<comment type="similarity">
    <text evidence="1">Belongs to the isochorismatase family.</text>
</comment>
<proteinExistence type="inferred from homology"/>
<keyword evidence="4" id="KW-0378">Hydrolase</keyword>
<dbReference type="InterPro" id="IPR000868">
    <property type="entry name" value="Isochorismatase-like_dom"/>
</dbReference>
<dbReference type="Proteomes" id="UP000023067">
    <property type="component" value="Unassembled WGS sequence"/>
</dbReference>
<dbReference type="InterPro" id="IPR052347">
    <property type="entry name" value="Isochorismatase_Nicotinamidase"/>
</dbReference>
<evidence type="ECO:0000313" key="9">
    <source>
        <dbReference type="EMBL" id="EWS82646.1"/>
    </source>
</evidence>
<dbReference type="PATRIC" id="fig|396014.3.peg.263"/>
<dbReference type="RefSeq" id="WP_038370127.1">
    <property type="nucleotide sequence ID" value="NZ_BAAAOW010000001.1"/>
</dbReference>
<dbReference type="STRING" id="396014.BF93_06330"/>
<dbReference type="AlphaFoldDB" id="Z9JXW1"/>
<dbReference type="Pfam" id="PF00857">
    <property type="entry name" value="Isochorismatase"/>
    <property type="match status" value="1"/>
</dbReference>
<dbReference type="OrthoDB" id="9791276at2"/>
<dbReference type="EMBL" id="JDYK01000002">
    <property type="protein sequence ID" value="EWS82646.1"/>
    <property type="molecule type" value="Genomic_DNA"/>
</dbReference>
<dbReference type="GO" id="GO:0019363">
    <property type="term" value="P:pyridine nucleotide biosynthetic process"/>
    <property type="evidence" value="ECO:0007669"/>
    <property type="project" value="UniProtKB-KW"/>
</dbReference>
<evidence type="ECO:0000256" key="6">
    <source>
        <dbReference type="ARBA" id="ARBA00039017"/>
    </source>
</evidence>
<evidence type="ECO:0000256" key="3">
    <source>
        <dbReference type="ARBA" id="ARBA00022723"/>
    </source>
</evidence>
<dbReference type="Gene3D" id="3.40.50.850">
    <property type="entry name" value="Isochorismatase-like"/>
    <property type="match status" value="1"/>
</dbReference>
<dbReference type="GO" id="GO:0046872">
    <property type="term" value="F:metal ion binding"/>
    <property type="evidence" value="ECO:0007669"/>
    <property type="project" value="UniProtKB-KW"/>
</dbReference>
<reference evidence="9 10" key="1">
    <citation type="submission" date="2014-02" db="EMBL/GenBank/DDBJ databases">
        <title>Genome sequence of Brachybacterium phenoliresistens strain W13A50.</title>
        <authorList>
            <person name="Wang X."/>
        </authorList>
    </citation>
    <scope>NUCLEOTIDE SEQUENCE [LARGE SCALE GENOMIC DNA]</scope>
    <source>
        <strain evidence="9 10">W13A50</strain>
    </source>
</reference>
<comment type="caution">
    <text evidence="9">The sequence shown here is derived from an EMBL/GenBank/DDBJ whole genome shotgun (WGS) entry which is preliminary data.</text>
</comment>
<evidence type="ECO:0000256" key="2">
    <source>
        <dbReference type="ARBA" id="ARBA00022642"/>
    </source>
</evidence>
<evidence type="ECO:0000256" key="1">
    <source>
        <dbReference type="ARBA" id="ARBA00006336"/>
    </source>
</evidence>
<accession>Z9JXW1</accession>
<name>Z9JXW1_9MICO</name>
<organism evidence="9 10">
    <name type="scientific">Brachybacterium phenoliresistens</name>
    <dbReference type="NCBI Taxonomy" id="396014"/>
    <lineage>
        <taxon>Bacteria</taxon>
        <taxon>Bacillati</taxon>
        <taxon>Actinomycetota</taxon>
        <taxon>Actinomycetes</taxon>
        <taxon>Micrococcales</taxon>
        <taxon>Dermabacteraceae</taxon>
        <taxon>Brachybacterium</taxon>
    </lineage>
</organism>
<evidence type="ECO:0000256" key="5">
    <source>
        <dbReference type="ARBA" id="ARBA00037900"/>
    </source>
</evidence>
<dbReference type="HOGENOM" id="CLU_068979_13_2_11"/>
<evidence type="ECO:0000256" key="4">
    <source>
        <dbReference type="ARBA" id="ARBA00022801"/>
    </source>
</evidence>
<feature type="domain" description="Isochorismatase-like" evidence="8">
    <location>
        <begin position="3"/>
        <end position="194"/>
    </location>
</feature>
<dbReference type="PANTHER" id="PTHR11080:SF2">
    <property type="entry name" value="LD05707P"/>
    <property type="match status" value="1"/>
</dbReference>
<dbReference type="GO" id="GO:0008936">
    <property type="term" value="F:nicotinamidase activity"/>
    <property type="evidence" value="ECO:0007669"/>
    <property type="project" value="UniProtKB-EC"/>
</dbReference>
<comment type="pathway">
    <text evidence="5">Cofactor biosynthesis; nicotinate biosynthesis; nicotinate from nicotinamide: step 1/1.</text>
</comment>
<evidence type="ECO:0000313" key="10">
    <source>
        <dbReference type="Proteomes" id="UP000023067"/>
    </source>
</evidence>
<dbReference type="eggNOG" id="COG1335">
    <property type="taxonomic scope" value="Bacteria"/>
</dbReference>
<gene>
    <name evidence="9" type="ORF">BF93_06330</name>
</gene>
<dbReference type="PANTHER" id="PTHR11080">
    <property type="entry name" value="PYRAZINAMIDASE/NICOTINAMIDASE"/>
    <property type="match status" value="1"/>
</dbReference>
<dbReference type="EC" id="3.5.1.19" evidence="6"/>
<protein>
    <recommendedName>
        <fullName evidence="6">nicotinamidase</fullName>
        <ecNumber evidence="6">3.5.1.19</ecNumber>
    </recommendedName>
    <alternativeName>
        <fullName evidence="7">Nicotinamide deamidase</fullName>
    </alternativeName>
</protein>